<evidence type="ECO:0000256" key="3">
    <source>
        <dbReference type="ARBA" id="ARBA00023274"/>
    </source>
</evidence>
<dbReference type="GO" id="GO:0005840">
    <property type="term" value="C:ribosome"/>
    <property type="evidence" value="ECO:0007669"/>
    <property type="project" value="UniProtKB-KW"/>
</dbReference>
<dbReference type="HOGENOM" id="CLU_141199_1_0_1"/>
<dbReference type="OMA" id="GPRYGRK"/>
<sequence>MARRTQKVGITGKYGTRYGGSLRKSIRKQEISQHAKYTCTFCGKDAVKRKSVGIWECARCKKSIAGGAYTLSTTTAATVRSYALFF</sequence>
<protein>
    <recommendedName>
        <fullName evidence="6">Ribosomal protein L37ae</fullName>
    </recommendedName>
</protein>
<proteinExistence type="inferred from homology"/>
<accession>G7E0N3</accession>
<dbReference type="InParanoid" id="G7E0N3"/>
<dbReference type="InterPro" id="IPR050522">
    <property type="entry name" value="Ribosomal_protein_eL43"/>
</dbReference>
<evidence type="ECO:0000313" key="4">
    <source>
        <dbReference type="EMBL" id="GAA96393.1"/>
    </source>
</evidence>
<dbReference type="PANTHER" id="PTHR48129:SF1">
    <property type="entry name" value="LARGE RIBOSOMAL SUBUNIT PROTEIN EL43"/>
    <property type="match status" value="1"/>
</dbReference>
<dbReference type="InterPro" id="IPR011332">
    <property type="entry name" value="Ribosomal_zn-bd"/>
</dbReference>
<keyword evidence="3" id="KW-0687">Ribonucleoprotein</keyword>
<dbReference type="InterPro" id="IPR002674">
    <property type="entry name" value="Ribosomal_eL43"/>
</dbReference>
<keyword evidence="2" id="KW-0689">Ribosomal protein</keyword>
<dbReference type="Pfam" id="PF01780">
    <property type="entry name" value="Ribosomal_L37ae"/>
    <property type="match status" value="1"/>
</dbReference>
<dbReference type="GO" id="GO:0006412">
    <property type="term" value="P:translation"/>
    <property type="evidence" value="ECO:0007669"/>
    <property type="project" value="InterPro"/>
</dbReference>
<dbReference type="RefSeq" id="XP_014566469.1">
    <property type="nucleotide sequence ID" value="XM_014710983.1"/>
</dbReference>
<dbReference type="GO" id="GO:0003735">
    <property type="term" value="F:structural constituent of ribosome"/>
    <property type="evidence" value="ECO:0007669"/>
    <property type="project" value="InterPro"/>
</dbReference>
<dbReference type="STRING" id="764103.G7E0N3"/>
<dbReference type="Proteomes" id="UP000009131">
    <property type="component" value="Unassembled WGS sequence"/>
</dbReference>
<dbReference type="GO" id="GO:1990904">
    <property type="term" value="C:ribonucleoprotein complex"/>
    <property type="evidence" value="ECO:0007669"/>
    <property type="project" value="UniProtKB-KW"/>
</dbReference>
<dbReference type="SUPFAM" id="SSF57829">
    <property type="entry name" value="Zn-binding ribosomal proteins"/>
    <property type="match status" value="1"/>
</dbReference>
<evidence type="ECO:0000313" key="5">
    <source>
        <dbReference type="Proteomes" id="UP000009131"/>
    </source>
</evidence>
<dbReference type="NCBIfam" id="TIGR00280">
    <property type="entry name" value="eL43_euk_arch"/>
    <property type="match status" value="1"/>
</dbReference>
<comment type="similarity">
    <text evidence="1">Belongs to the eukaryotic ribosomal protein eL43 family.</text>
</comment>
<dbReference type="eggNOG" id="KOG0402">
    <property type="taxonomic scope" value="Eukaryota"/>
</dbReference>
<gene>
    <name evidence="4" type="primary">Mo03060</name>
    <name evidence="4" type="ORF">E5Q_03060</name>
</gene>
<dbReference type="Gene3D" id="2.20.25.30">
    <property type="match status" value="1"/>
</dbReference>
<keyword evidence="5" id="KW-1185">Reference proteome</keyword>
<dbReference type="FunCoup" id="G7E0N3">
    <property type="interactions" value="407"/>
</dbReference>
<reference evidence="4 5" key="1">
    <citation type="journal article" date="2011" name="J. Gen. Appl. Microbiol.">
        <title>Draft genome sequencing of the enigmatic basidiomycete Mixia osmundae.</title>
        <authorList>
            <person name="Nishida H."/>
            <person name="Nagatsuka Y."/>
            <person name="Sugiyama J."/>
        </authorList>
    </citation>
    <scope>NUCLEOTIDE SEQUENCE [LARGE SCALE GENOMIC DNA]</scope>
    <source>
        <strain evidence="5">CBS 9802 / IAM 14324 / JCM 22182 / KY 12970</strain>
    </source>
</reference>
<dbReference type="NCBIfam" id="NF003058">
    <property type="entry name" value="PRK03976.1"/>
    <property type="match status" value="1"/>
</dbReference>
<evidence type="ECO:0008006" key="6">
    <source>
        <dbReference type="Google" id="ProtNLM"/>
    </source>
</evidence>
<reference evidence="4 5" key="2">
    <citation type="journal article" date="2012" name="Open Biol.">
        <title>Characteristics of nucleosomes and linker DNA regions on the genome of the basidiomycete Mixia osmundae revealed by mono- and dinucleosome mapping.</title>
        <authorList>
            <person name="Nishida H."/>
            <person name="Kondo S."/>
            <person name="Matsumoto T."/>
            <person name="Suzuki Y."/>
            <person name="Yoshikawa H."/>
            <person name="Taylor T.D."/>
            <person name="Sugiyama J."/>
        </authorList>
    </citation>
    <scope>NUCLEOTIDE SEQUENCE [LARGE SCALE GENOMIC DNA]</scope>
    <source>
        <strain evidence="5">CBS 9802 / IAM 14324 / JCM 22182 / KY 12970</strain>
    </source>
</reference>
<evidence type="ECO:0000256" key="2">
    <source>
        <dbReference type="ARBA" id="ARBA00022980"/>
    </source>
</evidence>
<dbReference type="InterPro" id="IPR011331">
    <property type="entry name" value="Ribosomal_eL37/eL43"/>
</dbReference>
<organism evidence="4 5">
    <name type="scientific">Mixia osmundae (strain CBS 9802 / IAM 14324 / JCM 22182 / KY 12970)</name>
    <dbReference type="NCBI Taxonomy" id="764103"/>
    <lineage>
        <taxon>Eukaryota</taxon>
        <taxon>Fungi</taxon>
        <taxon>Dikarya</taxon>
        <taxon>Basidiomycota</taxon>
        <taxon>Pucciniomycotina</taxon>
        <taxon>Mixiomycetes</taxon>
        <taxon>Mixiales</taxon>
        <taxon>Mixiaceae</taxon>
        <taxon>Mixia</taxon>
    </lineage>
</organism>
<dbReference type="OrthoDB" id="10258345at2759"/>
<dbReference type="HAMAP" id="MF_00327">
    <property type="entry name" value="Ribosomal_eL43"/>
    <property type="match status" value="1"/>
</dbReference>
<dbReference type="EMBL" id="BABT02000084">
    <property type="protein sequence ID" value="GAA96393.1"/>
    <property type="molecule type" value="Genomic_DNA"/>
</dbReference>
<dbReference type="PANTHER" id="PTHR48129">
    <property type="entry name" value="60S RIBOSOMAL PROTEIN L37A"/>
    <property type="match status" value="1"/>
</dbReference>
<name>G7E0N3_MIXOS</name>
<comment type="caution">
    <text evidence="4">The sequence shown here is derived from an EMBL/GenBank/DDBJ whole genome shotgun (WGS) entry which is preliminary data.</text>
</comment>
<dbReference type="AlphaFoldDB" id="G7E0N3"/>
<evidence type="ECO:0000256" key="1">
    <source>
        <dbReference type="ARBA" id="ARBA00008672"/>
    </source>
</evidence>